<protein>
    <submittedName>
        <fullName evidence="1">Uncharacterized protein</fullName>
    </submittedName>
</protein>
<accession>A0A0H2QZ94</accession>
<organism evidence="1 2">
    <name type="scientific">Schizopora paradoxa</name>
    <dbReference type="NCBI Taxonomy" id="27342"/>
    <lineage>
        <taxon>Eukaryota</taxon>
        <taxon>Fungi</taxon>
        <taxon>Dikarya</taxon>
        <taxon>Basidiomycota</taxon>
        <taxon>Agaricomycotina</taxon>
        <taxon>Agaricomycetes</taxon>
        <taxon>Hymenochaetales</taxon>
        <taxon>Schizoporaceae</taxon>
        <taxon>Schizopora</taxon>
    </lineage>
</organism>
<dbReference type="AlphaFoldDB" id="A0A0H2QZ94"/>
<evidence type="ECO:0000313" key="2">
    <source>
        <dbReference type="Proteomes" id="UP000053477"/>
    </source>
</evidence>
<sequence length="434" mass="48689">MNDYSKVDIHQLEQAKLLVDMNPGQAFEFALNQSVTHTKLLSQMIQEIPEDIATKAIGMFANEIQRTDFEKAVSRHGYLLFDNRRVDALHAIANIGSSFFTKYAQAKKDVQDAMPALEKLLRLALDPLMKNSLRPRRRLQMLNIVRDVVSSFRNVDEGKAYLGRRNYWLPLISTWLTVVDSGTEEDVILSGLLVASDAIFRDEKGSKGIFLTQVFAEASEGDTRTKAKHIVGVALGRIRRAMSVFTVSGDDSILSSSLHVLMLLNETTDDNITALEYKLRDALVDLNGVHEMAEILHTGLEHSRWVTVSTTLGIVYRHFCAIASSTTIKHSLDIGLVKAVLDASKAANELNDIAHFSISALLQEYIPDAFLLRSVVKGFNIGELQSSFASDTDQRWRNIALVHESRRNLYHALVRRNGKERLPCANVGRFTHRN</sequence>
<keyword evidence="2" id="KW-1185">Reference proteome</keyword>
<proteinExistence type="predicted"/>
<name>A0A0H2QZ94_9AGAM</name>
<evidence type="ECO:0000313" key="1">
    <source>
        <dbReference type="EMBL" id="KLO04297.1"/>
    </source>
</evidence>
<dbReference type="Proteomes" id="UP000053477">
    <property type="component" value="Unassembled WGS sequence"/>
</dbReference>
<reference evidence="1 2" key="1">
    <citation type="submission" date="2015-04" db="EMBL/GenBank/DDBJ databases">
        <title>Complete genome sequence of Schizopora paradoxa KUC8140, a cosmopolitan wood degrader in East Asia.</title>
        <authorList>
            <consortium name="DOE Joint Genome Institute"/>
            <person name="Min B."/>
            <person name="Park H."/>
            <person name="Jang Y."/>
            <person name="Kim J.-J."/>
            <person name="Kim K.H."/>
            <person name="Pangilinan J."/>
            <person name="Lipzen A."/>
            <person name="Riley R."/>
            <person name="Grigoriev I.V."/>
            <person name="Spatafora J.W."/>
            <person name="Choi I.-G."/>
        </authorList>
    </citation>
    <scope>NUCLEOTIDE SEQUENCE [LARGE SCALE GENOMIC DNA]</scope>
    <source>
        <strain evidence="1 2">KUC8140</strain>
    </source>
</reference>
<dbReference type="EMBL" id="KQ086603">
    <property type="protein sequence ID" value="KLO04297.1"/>
    <property type="molecule type" value="Genomic_DNA"/>
</dbReference>
<gene>
    <name evidence="1" type="ORF">SCHPADRAFT_947807</name>
</gene>
<dbReference type="InParanoid" id="A0A0H2QZ94"/>